<keyword evidence="1" id="KW-0812">Transmembrane</keyword>
<keyword evidence="1" id="KW-0472">Membrane</keyword>
<feature type="transmembrane region" description="Helical" evidence="1">
    <location>
        <begin position="91"/>
        <end position="109"/>
    </location>
</feature>
<evidence type="ECO:0000313" key="2">
    <source>
        <dbReference type="EMBL" id="AVG24503.1"/>
    </source>
</evidence>
<feature type="transmembrane region" description="Helical" evidence="1">
    <location>
        <begin position="62"/>
        <end position="85"/>
    </location>
</feature>
<name>A0A2L2BS49_9MICO</name>
<feature type="transmembrane region" description="Helical" evidence="1">
    <location>
        <begin position="36"/>
        <end position="55"/>
    </location>
</feature>
<dbReference type="Proteomes" id="UP000243077">
    <property type="component" value="Chromosome"/>
</dbReference>
<protein>
    <submittedName>
        <fullName evidence="2">Uncharacterized protein</fullName>
    </submittedName>
</protein>
<dbReference type="KEGG" id="psai:C3B54_111566"/>
<accession>A0A2L2BS49</accession>
<proteinExistence type="predicted"/>
<dbReference type="RefSeq" id="WP_104913969.1">
    <property type="nucleotide sequence ID" value="NZ_CP026923.1"/>
</dbReference>
<gene>
    <name evidence="2" type="ORF">C3B54_111566</name>
</gene>
<reference evidence="2 3" key="1">
    <citation type="submission" date="2018-02" db="EMBL/GenBank/DDBJ databases">
        <title>Complete genome of the streamlined marine actinobacterium Pontimonas salivibrio CL-TW6 adapted to coastal planktonic lifestype.</title>
        <authorList>
            <person name="Cho B.C."/>
            <person name="Hardies S.C."/>
            <person name="Jang G.I."/>
            <person name="Hwang C.Y."/>
        </authorList>
    </citation>
    <scope>NUCLEOTIDE SEQUENCE [LARGE SCALE GENOMIC DNA]</scope>
    <source>
        <strain evidence="2 3">CL-TW6</strain>
    </source>
</reference>
<evidence type="ECO:0000313" key="3">
    <source>
        <dbReference type="Proteomes" id="UP000243077"/>
    </source>
</evidence>
<sequence>MAHTVISATLPALGAFVAGVFIGAVVTLHHRSLPPLGLILGLVLVAAYVMGLRVLGRNRTLALSGVLGVLVTQMVLSAGLGGSFVVVAEPLGYGLTLGVVVIALVVLAWPKLPSAARYDGARPTREGD</sequence>
<keyword evidence="3" id="KW-1185">Reference proteome</keyword>
<evidence type="ECO:0000256" key="1">
    <source>
        <dbReference type="SAM" id="Phobius"/>
    </source>
</evidence>
<dbReference type="EMBL" id="CP026923">
    <property type="protein sequence ID" value="AVG24503.1"/>
    <property type="molecule type" value="Genomic_DNA"/>
</dbReference>
<dbReference type="AlphaFoldDB" id="A0A2L2BS49"/>
<feature type="transmembrane region" description="Helical" evidence="1">
    <location>
        <begin position="12"/>
        <end position="30"/>
    </location>
</feature>
<organism evidence="2 3">
    <name type="scientific">Pontimonas salivibrio</name>
    <dbReference type="NCBI Taxonomy" id="1159327"/>
    <lineage>
        <taxon>Bacteria</taxon>
        <taxon>Bacillati</taxon>
        <taxon>Actinomycetota</taxon>
        <taxon>Actinomycetes</taxon>
        <taxon>Micrococcales</taxon>
        <taxon>Microbacteriaceae</taxon>
        <taxon>Pontimonas</taxon>
    </lineage>
</organism>
<keyword evidence="1" id="KW-1133">Transmembrane helix</keyword>